<gene>
    <name evidence="1" type="ORF">NEZAVI_LOCUS12169</name>
</gene>
<dbReference type="EMBL" id="OV725081">
    <property type="protein sequence ID" value="CAH1403576.1"/>
    <property type="molecule type" value="Genomic_DNA"/>
</dbReference>
<sequence length="75" mass="8317">MNMLSRDLVFTHYNPELPLVITADTSPIGIVTILPHLLSDNASPGKMIEVSIAYASRAMTTRNTIICNSTVRDWQ</sequence>
<keyword evidence="2" id="KW-1185">Reference proteome</keyword>
<accession>A0A9P0HK92</accession>
<proteinExistence type="predicted"/>
<dbReference type="AlphaFoldDB" id="A0A9P0HK92"/>
<evidence type="ECO:0008006" key="3">
    <source>
        <dbReference type="Google" id="ProtNLM"/>
    </source>
</evidence>
<protein>
    <recommendedName>
        <fullName evidence="3">Reverse transcriptase/retrotransposon-derived protein RNase H-like domain-containing protein</fullName>
    </recommendedName>
</protein>
<name>A0A9P0HK92_NEZVI</name>
<dbReference type="OrthoDB" id="6382339at2759"/>
<organism evidence="1 2">
    <name type="scientific">Nezara viridula</name>
    <name type="common">Southern green stink bug</name>
    <name type="synonym">Cimex viridulus</name>
    <dbReference type="NCBI Taxonomy" id="85310"/>
    <lineage>
        <taxon>Eukaryota</taxon>
        <taxon>Metazoa</taxon>
        <taxon>Ecdysozoa</taxon>
        <taxon>Arthropoda</taxon>
        <taxon>Hexapoda</taxon>
        <taxon>Insecta</taxon>
        <taxon>Pterygota</taxon>
        <taxon>Neoptera</taxon>
        <taxon>Paraneoptera</taxon>
        <taxon>Hemiptera</taxon>
        <taxon>Heteroptera</taxon>
        <taxon>Panheteroptera</taxon>
        <taxon>Pentatomomorpha</taxon>
        <taxon>Pentatomoidea</taxon>
        <taxon>Pentatomidae</taxon>
        <taxon>Pentatominae</taxon>
        <taxon>Nezara</taxon>
    </lineage>
</organism>
<evidence type="ECO:0000313" key="1">
    <source>
        <dbReference type="EMBL" id="CAH1403576.1"/>
    </source>
</evidence>
<reference evidence="1" key="1">
    <citation type="submission" date="2022-01" db="EMBL/GenBank/DDBJ databases">
        <authorList>
            <person name="King R."/>
        </authorList>
    </citation>
    <scope>NUCLEOTIDE SEQUENCE</scope>
</reference>
<dbReference type="Proteomes" id="UP001152798">
    <property type="component" value="Chromosome 5"/>
</dbReference>
<evidence type="ECO:0000313" key="2">
    <source>
        <dbReference type="Proteomes" id="UP001152798"/>
    </source>
</evidence>